<dbReference type="KEGG" id="stae:HNV11_10620"/>
<proteinExistence type="predicted"/>
<dbReference type="Proteomes" id="UP000502756">
    <property type="component" value="Chromosome"/>
</dbReference>
<evidence type="ECO:0000313" key="2">
    <source>
        <dbReference type="Proteomes" id="UP000502756"/>
    </source>
</evidence>
<keyword evidence="2" id="KW-1185">Reference proteome</keyword>
<sequence>MTFSLIHEAPYISAGQDTLPILLNFSNQGPRPRKVRLTLFSIPGGFRLTQLHPVLTVSARTDTILTLTCLVGRSVQWDRTYDLAIEAQELLPGDVAGLLLGSIVCRPVLLSSTKRLTEKRQNDLAAGGIALSLSRFGAAGMVREVRAWGQEDLVKGSLTYQAHYLNYIGQRYHELRDTYLQYQQSDFQLRVGSLFDYHELALIGVGVKFSHMLGESTRLEGWALRNQSNWLANLPGINQSVPGLSQSGVDQTYSLRLSGRIPLSGVAVYEASSSYYRQQRYNRAGVLNFATALWQPDKRTKFRLMAGQSIEASPGQANRQQTVGWALAGGYERTGEILEIRASANFSSPVYGGIQRGAALIDQSLTYKKWRTTQLAYRFSQVQYDQRIYTAAKEVSRQRYGNTIAEMTMAQQFNRLTWLLRPYFWIQQQSLPGSAMQRSESYRLLTSLRLETQRGVRLEAGVDAGLVNGVAPPTDRFKQPSFRYYGSLGINRLNLAGFYQRGVFLINDRLPGRGSPGAYRQISISPSWQVRLLDNRLLLNVGGGLTFNSITRSWSGLSYNSITYAMKDNLLVRFEANLLSYANQFADIAAVPWQDSQLRFEVTKLFKRSPFKTSRTLRLRFFEDQNANQMKDGDENYLDGLIVNVGTATLITDKKGAVICKDIAPGLHQVRTVSKLATGEPVWFQDTLRVGKSMQRDIAIRKTWRVSGQLHYNRVKYESLPYDLEQHRIETFGQSGEVYRTYADAQGNFTLYLPVGQYQLEIVPVQTPSVRKTVAYRVDPDNAPTKLNIELEPNGRPVRVKRFSSR</sequence>
<dbReference type="EMBL" id="CP053435">
    <property type="protein sequence ID" value="QJW89798.1"/>
    <property type="molecule type" value="Genomic_DNA"/>
</dbReference>
<accession>A0A6M5Y5Q3</accession>
<dbReference type="AlphaFoldDB" id="A0A6M5Y5Q3"/>
<protein>
    <submittedName>
        <fullName evidence="1">Uncharacterized protein</fullName>
    </submittedName>
</protein>
<name>A0A6M5Y5Q3_9BACT</name>
<dbReference type="RefSeq" id="WP_171739638.1">
    <property type="nucleotide sequence ID" value="NZ_CP053435.1"/>
</dbReference>
<reference evidence="1 2" key="1">
    <citation type="submission" date="2020-05" db="EMBL/GenBank/DDBJ databases">
        <title>Genome sequencing of Spirosoma sp. TS118.</title>
        <authorList>
            <person name="Lee J.-H."/>
            <person name="Jeong S."/>
            <person name="Zhao L."/>
            <person name="Jung J.-H."/>
            <person name="Kim M.-K."/>
            <person name="Lim S."/>
        </authorList>
    </citation>
    <scope>NUCLEOTIDE SEQUENCE [LARGE SCALE GENOMIC DNA]</scope>
    <source>
        <strain evidence="1 2">TS118</strain>
    </source>
</reference>
<gene>
    <name evidence="1" type="ORF">HNV11_10620</name>
</gene>
<evidence type="ECO:0000313" key="1">
    <source>
        <dbReference type="EMBL" id="QJW89798.1"/>
    </source>
</evidence>
<organism evidence="1 2">
    <name type="scientific">Spirosoma taeanense</name>
    <dbReference type="NCBI Taxonomy" id="2735870"/>
    <lineage>
        <taxon>Bacteria</taxon>
        <taxon>Pseudomonadati</taxon>
        <taxon>Bacteroidota</taxon>
        <taxon>Cytophagia</taxon>
        <taxon>Cytophagales</taxon>
        <taxon>Cytophagaceae</taxon>
        <taxon>Spirosoma</taxon>
    </lineage>
</organism>